<dbReference type="InterPro" id="IPR051325">
    <property type="entry name" value="Nudix_hydrolase_domain"/>
</dbReference>
<organism evidence="4 5">
    <name type="scientific">Apatococcus lobatus</name>
    <dbReference type="NCBI Taxonomy" id="904363"/>
    <lineage>
        <taxon>Eukaryota</taxon>
        <taxon>Viridiplantae</taxon>
        <taxon>Chlorophyta</taxon>
        <taxon>core chlorophytes</taxon>
        <taxon>Trebouxiophyceae</taxon>
        <taxon>Chlorellales</taxon>
        <taxon>Chlorellaceae</taxon>
        <taxon>Apatococcus</taxon>
    </lineage>
</organism>
<keyword evidence="1" id="KW-0378">Hydrolase</keyword>
<evidence type="ECO:0000259" key="3">
    <source>
        <dbReference type="PROSITE" id="PS51462"/>
    </source>
</evidence>
<dbReference type="PANTHER" id="PTHR21340:SF0">
    <property type="entry name" value="BIS(5'-NUCLEOSYL)-TETRAPHOSPHATASE [ASYMMETRICAL]"/>
    <property type="match status" value="1"/>
</dbReference>
<dbReference type="AlphaFoldDB" id="A0AAW1QXQ4"/>
<sequence>MVKGAYEKLEGSSDPEVALDSTSKRGHHHHHERPEKVGAGFLFYSEGDVLLLQRNSSHNNATWDIPGGNTEGDEDLQRAAEREATEEMGGWPVNELKDSILTKRGKREEKWFTIYICESDSGAKDFKVKLSPEHLDAKWVPLKEALTRDDLHPRLRLLFHKKEYRRQLAKTLPVDELDPAGEWPAPQADELQHGGKHAKGGKGKDKGGCPKKNGAGLLISSGGDVLLLLRNSKHNDRTWGLPGGNKEGEDADMLATARREATEEMGPLPEPLDIMDSFLTKRGKNGKKHYTVFVASISEDARSTWTPELNEEHHEARWFSASEAAELPNLHPVVDQLFQAEEFKTSLKNALGA</sequence>
<comment type="caution">
    <text evidence="4">The sequence shown here is derived from an EMBL/GenBank/DDBJ whole genome shotgun (WGS) entry which is preliminary data.</text>
</comment>
<feature type="region of interest" description="Disordered" evidence="2">
    <location>
        <begin position="177"/>
        <end position="214"/>
    </location>
</feature>
<evidence type="ECO:0000256" key="2">
    <source>
        <dbReference type="SAM" id="MobiDB-lite"/>
    </source>
</evidence>
<dbReference type="Pfam" id="PF00293">
    <property type="entry name" value="NUDIX"/>
    <property type="match status" value="2"/>
</dbReference>
<dbReference type="GO" id="GO:0006167">
    <property type="term" value="P:AMP biosynthetic process"/>
    <property type="evidence" value="ECO:0007669"/>
    <property type="project" value="TreeGrafter"/>
</dbReference>
<dbReference type="PROSITE" id="PS51462">
    <property type="entry name" value="NUDIX"/>
    <property type="match status" value="2"/>
</dbReference>
<dbReference type="GO" id="GO:0004081">
    <property type="term" value="F:bis(5'-nucleosyl)-tetraphosphatase (asymmetrical) activity"/>
    <property type="evidence" value="ECO:0007669"/>
    <property type="project" value="TreeGrafter"/>
</dbReference>
<gene>
    <name evidence="4" type="ORF">WJX74_010229</name>
</gene>
<feature type="compositionally biased region" description="Basic and acidic residues" evidence="2">
    <location>
        <begin position="1"/>
        <end position="11"/>
    </location>
</feature>
<dbReference type="InterPro" id="IPR015797">
    <property type="entry name" value="NUDIX_hydrolase-like_dom_sf"/>
</dbReference>
<dbReference type="GO" id="GO:0006754">
    <property type="term" value="P:ATP biosynthetic process"/>
    <property type="evidence" value="ECO:0007669"/>
    <property type="project" value="TreeGrafter"/>
</dbReference>
<evidence type="ECO:0000256" key="1">
    <source>
        <dbReference type="ARBA" id="ARBA00022801"/>
    </source>
</evidence>
<evidence type="ECO:0000313" key="5">
    <source>
        <dbReference type="Proteomes" id="UP001438707"/>
    </source>
</evidence>
<dbReference type="Proteomes" id="UP001438707">
    <property type="component" value="Unassembled WGS sequence"/>
</dbReference>
<evidence type="ECO:0000313" key="4">
    <source>
        <dbReference type="EMBL" id="KAK9826338.1"/>
    </source>
</evidence>
<feature type="compositionally biased region" description="Basic and acidic residues" evidence="2">
    <location>
        <begin position="75"/>
        <end position="85"/>
    </location>
</feature>
<dbReference type="InterPro" id="IPR000086">
    <property type="entry name" value="NUDIX_hydrolase_dom"/>
</dbReference>
<dbReference type="CDD" id="cd02883">
    <property type="entry name" value="NUDIX_Hydrolase"/>
    <property type="match status" value="1"/>
</dbReference>
<feature type="region of interest" description="Disordered" evidence="2">
    <location>
        <begin position="58"/>
        <end position="87"/>
    </location>
</feature>
<name>A0AAW1QXQ4_9CHLO</name>
<dbReference type="PANTHER" id="PTHR21340">
    <property type="entry name" value="DIADENOSINE 5,5-P1,P4-TETRAPHOSPHATE PYROPHOSPHOHYDROLASE MUTT"/>
    <property type="match status" value="1"/>
</dbReference>
<dbReference type="Gene3D" id="3.90.79.10">
    <property type="entry name" value="Nucleoside Triphosphate Pyrophosphohydrolase"/>
    <property type="match status" value="2"/>
</dbReference>
<feature type="domain" description="Nudix hydrolase" evidence="3">
    <location>
        <begin position="210"/>
        <end position="341"/>
    </location>
</feature>
<dbReference type="EMBL" id="JALJOS010000021">
    <property type="protein sequence ID" value="KAK9826338.1"/>
    <property type="molecule type" value="Genomic_DNA"/>
</dbReference>
<protein>
    <recommendedName>
        <fullName evidence="3">Nudix hydrolase domain-containing protein</fullName>
    </recommendedName>
</protein>
<dbReference type="PROSITE" id="PS00893">
    <property type="entry name" value="NUDIX_BOX"/>
    <property type="match status" value="1"/>
</dbReference>
<keyword evidence="5" id="KW-1185">Reference proteome</keyword>
<feature type="domain" description="Nudix hydrolase" evidence="3">
    <location>
        <begin position="32"/>
        <end position="162"/>
    </location>
</feature>
<reference evidence="4 5" key="1">
    <citation type="journal article" date="2024" name="Nat. Commun.">
        <title>Phylogenomics reveals the evolutionary origins of lichenization in chlorophyte algae.</title>
        <authorList>
            <person name="Puginier C."/>
            <person name="Libourel C."/>
            <person name="Otte J."/>
            <person name="Skaloud P."/>
            <person name="Haon M."/>
            <person name="Grisel S."/>
            <person name="Petersen M."/>
            <person name="Berrin J.G."/>
            <person name="Delaux P.M."/>
            <person name="Dal Grande F."/>
            <person name="Keller J."/>
        </authorList>
    </citation>
    <scope>NUCLEOTIDE SEQUENCE [LARGE SCALE GENOMIC DNA]</scope>
    <source>
        <strain evidence="4 5">SAG 2145</strain>
    </source>
</reference>
<feature type="region of interest" description="Disordered" evidence="2">
    <location>
        <begin position="1"/>
        <end position="32"/>
    </location>
</feature>
<proteinExistence type="predicted"/>
<dbReference type="InterPro" id="IPR020084">
    <property type="entry name" value="NUDIX_hydrolase_CS"/>
</dbReference>
<accession>A0AAW1QXQ4</accession>
<dbReference type="SUPFAM" id="SSF55811">
    <property type="entry name" value="Nudix"/>
    <property type="match status" value="2"/>
</dbReference>